<evidence type="ECO:0000256" key="1">
    <source>
        <dbReference type="SAM" id="MobiDB-lite"/>
    </source>
</evidence>
<gene>
    <name evidence="2" type="ORF">DV515_00008583</name>
</gene>
<name>A0A3L8SF58_CHLGU</name>
<reference evidence="2 3" key="1">
    <citation type="journal article" date="2018" name="Proc. R. Soc. B">
        <title>A non-coding region near Follistatin controls head colour polymorphism in the Gouldian finch.</title>
        <authorList>
            <person name="Toomey M.B."/>
            <person name="Marques C.I."/>
            <person name="Andrade P."/>
            <person name="Araujo P.M."/>
            <person name="Sabatino S."/>
            <person name="Gazda M.A."/>
            <person name="Afonso S."/>
            <person name="Lopes R.J."/>
            <person name="Corbo J.C."/>
            <person name="Carneiro M."/>
        </authorList>
    </citation>
    <scope>NUCLEOTIDE SEQUENCE [LARGE SCALE GENOMIC DNA]</scope>
    <source>
        <strain evidence="2">Red01</strain>
        <tissue evidence="2">Muscle</tissue>
    </source>
</reference>
<feature type="compositionally biased region" description="Polar residues" evidence="1">
    <location>
        <begin position="1"/>
        <end position="12"/>
    </location>
</feature>
<sequence>MSDRNSSSQLWSDETPLRERQRRDTEPNETLHPSLPASPEPQERTLRAVRQPGRQRSPWRGRACPSWRWTSPRSCRGAP</sequence>
<protein>
    <submittedName>
        <fullName evidence="2">Uncharacterized protein</fullName>
    </submittedName>
</protein>
<evidence type="ECO:0000313" key="2">
    <source>
        <dbReference type="EMBL" id="RLW00740.1"/>
    </source>
</evidence>
<feature type="region of interest" description="Disordered" evidence="1">
    <location>
        <begin position="1"/>
        <end position="79"/>
    </location>
</feature>
<comment type="caution">
    <text evidence="2">The sequence shown here is derived from an EMBL/GenBank/DDBJ whole genome shotgun (WGS) entry which is preliminary data.</text>
</comment>
<proteinExistence type="predicted"/>
<organism evidence="2 3">
    <name type="scientific">Chloebia gouldiae</name>
    <name type="common">Gouldian finch</name>
    <name type="synonym">Erythrura gouldiae</name>
    <dbReference type="NCBI Taxonomy" id="44316"/>
    <lineage>
        <taxon>Eukaryota</taxon>
        <taxon>Metazoa</taxon>
        <taxon>Chordata</taxon>
        <taxon>Craniata</taxon>
        <taxon>Vertebrata</taxon>
        <taxon>Euteleostomi</taxon>
        <taxon>Archelosauria</taxon>
        <taxon>Archosauria</taxon>
        <taxon>Dinosauria</taxon>
        <taxon>Saurischia</taxon>
        <taxon>Theropoda</taxon>
        <taxon>Coelurosauria</taxon>
        <taxon>Aves</taxon>
        <taxon>Neognathae</taxon>
        <taxon>Neoaves</taxon>
        <taxon>Telluraves</taxon>
        <taxon>Australaves</taxon>
        <taxon>Passeriformes</taxon>
        <taxon>Passeroidea</taxon>
        <taxon>Passeridae</taxon>
        <taxon>Chloebia</taxon>
    </lineage>
</organism>
<dbReference type="Proteomes" id="UP000276834">
    <property type="component" value="Unassembled WGS sequence"/>
</dbReference>
<keyword evidence="3" id="KW-1185">Reference proteome</keyword>
<dbReference type="AlphaFoldDB" id="A0A3L8SF58"/>
<dbReference type="EMBL" id="QUSF01000026">
    <property type="protein sequence ID" value="RLW00740.1"/>
    <property type="molecule type" value="Genomic_DNA"/>
</dbReference>
<feature type="compositionally biased region" description="Basic and acidic residues" evidence="1">
    <location>
        <begin position="15"/>
        <end position="26"/>
    </location>
</feature>
<evidence type="ECO:0000313" key="3">
    <source>
        <dbReference type="Proteomes" id="UP000276834"/>
    </source>
</evidence>
<accession>A0A3L8SF58</accession>